<evidence type="ECO:0000313" key="1">
    <source>
        <dbReference type="EMBL" id="ADK83629.1"/>
    </source>
</evidence>
<keyword evidence="2" id="KW-1185">Reference proteome</keyword>
<dbReference type="KEGG" id="dbr:Deba_0252"/>
<accession>E1QGB7</accession>
<dbReference type="AlphaFoldDB" id="E1QGB7"/>
<proteinExistence type="predicted"/>
<dbReference type="EMBL" id="CP002085">
    <property type="protein sequence ID" value="ADK83629.1"/>
    <property type="molecule type" value="Genomic_DNA"/>
</dbReference>
<dbReference type="Proteomes" id="UP000009047">
    <property type="component" value="Chromosome"/>
</dbReference>
<organism evidence="1 2">
    <name type="scientific">Desulfarculus baarsii (strain ATCC 33931 / DSM 2075 / LMG 7858 / VKM B-1802 / 2st14)</name>
    <dbReference type="NCBI Taxonomy" id="644282"/>
    <lineage>
        <taxon>Bacteria</taxon>
        <taxon>Pseudomonadati</taxon>
        <taxon>Thermodesulfobacteriota</taxon>
        <taxon>Desulfarculia</taxon>
        <taxon>Desulfarculales</taxon>
        <taxon>Desulfarculaceae</taxon>
        <taxon>Desulfarculus</taxon>
    </lineage>
</organism>
<evidence type="ECO:0000313" key="2">
    <source>
        <dbReference type="Proteomes" id="UP000009047"/>
    </source>
</evidence>
<dbReference type="HOGENOM" id="CLU_2952851_0_0_7"/>
<gene>
    <name evidence="1" type="ordered locus">Deba_0252</name>
</gene>
<reference evidence="1 2" key="1">
    <citation type="journal article" date="2010" name="Stand. Genomic Sci.">
        <title>Complete genome sequence of Desulfarculus baarsii type strain (2st14).</title>
        <authorList>
            <person name="Sun H."/>
            <person name="Spring S."/>
            <person name="Lapidus A."/>
            <person name="Davenport K."/>
            <person name="Del Rio T.G."/>
            <person name="Tice H."/>
            <person name="Nolan M."/>
            <person name="Copeland A."/>
            <person name="Cheng J.F."/>
            <person name="Lucas S."/>
            <person name="Tapia R."/>
            <person name="Goodwin L."/>
            <person name="Pitluck S."/>
            <person name="Ivanova N."/>
            <person name="Pagani I."/>
            <person name="Mavromatis K."/>
            <person name="Ovchinnikova G."/>
            <person name="Pati A."/>
            <person name="Chen A."/>
            <person name="Palaniappan K."/>
            <person name="Hauser L."/>
            <person name="Chang Y.J."/>
            <person name="Jeffries C.D."/>
            <person name="Detter J.C."/>
            <person name="Han C."/>
            <person name="Rohde M."/>
            <person name="Brambilla E."/>
            <person name="Goker M."/>
            <person name="Woyke T."/>
            <person name="Bristow J."/>
            <person name="Eisen J.A."/>
            <person name="Markowitz V."/>
            <person name="Hugenholtz P."/>
            <person name="Kyrpides N.C."/>
            <person name="Klenk H.P."/>
            <person name="Land M."/>
        </authorList>
    </citation>
    <scope>NUCLEOTIDE SEQUENCE [LARGE SCALE GENOMIC DNA]</scope>
    <source>
        <strain evidence="2">ATCC 33931 / DSM 2075 / LMG 7858 / VKM B-1802 / 2st14</strain>
    </source>
</reference>
<protein>
    <submittedName>
        <fullName evidence="1">Uncharacterized protein</fullName>
    </submittedName>
</protein>
<sequence length="59" mass="6587">MTYEHVRAQLLEFIDGLSRQSACLADLEEACQQQPQAYDPRCAAHDVWRLAKSAPAAGR</sequence>
<name>E1QGB7_DESB2</name>
<dbReference type="STRING" id="644282.Deba_0252"/>